<keyword evidence="6" id="KW-0406">Ion transport</keyword>
<dbReference type="SMART" id="SM00918">
    <property type="entry name" value="Lig_chan-Glu_bd"/>
    <property type="match status" value="1"/>
</dbReference>
<comment type="subcellular location">
    <subcellularLocation>
        <location evidence="1">Membrane</location>
        <topology evidence="1">Multi-pass membrane protein</topology>
    </subcellularLocation>
</comment>
<dbReference type="Pfam" id="PF10613">
    <property type="entry name" value="Lig_chan-Glu_bd"/>
    <property type="match status" value="1"/>
</dbReference>
<feature type="transmembrane region" description="Helical" evidence="12">
    <location>
        <begin position="409"/>
        <end position="431"/>
    </location>
</feature>
<keyword evidence="3" id="KW-0813">Transport</keyword>
<evidence type="ECO:0000259" key="15">
    <source>
        <dbReference type="SMART" id="SM00918"/>
    </source>
</evidence>
<reference evidence="16 17" key="1">
    <citation type="journal article" date="2018" name="Gigascience">
        <title>Genomes of trombidid mites reveal novel predicted allergens and laterally-transferred genes associated with secondary metabolism.</title>
        <authorList>
            <person name="Dong X."/>
            <person name="Chaisiri K."/>
            <person name="Xia D."/>
            <person name="Armstrong S.D."/>
            <person name="Fang Y."/>
            <person name="Donnelly M.J."/>
            <person name="Kadowaki T."/>
            <person name="McGarry J.W."/>
            <person name="Darby A.C."/>
            <person name="Makepeace B.L."/>
        </authorList>
    </citation>
    <scope>NUCLEOTIDE SEQUENCE [LARGE SCALE GENOMIC DNA]</scope>
    <source>
        <strain evidence="16">UoL-WK</strain>
    </source>
</reference>
<dbReference type="Pfam" id="PF00060">
    <property type="entry name" value="Lig_chan"/>
    <property type="match status" value="1"/>
</dbReference>
<dbReference type="PANTHER" id="PTHR18966">
    <property type="entry name" value="IONOTROPIC GLUTAMATE RECEPTOR"/>
    <property type="match status" value="1"/>
</dbReference>
<evidence type="ECO:0000256" key="10">
    <source>
        <dbReference type="ARBA" id="ARBA00023286"/>
    </source>
</evidence>
<keyword evidence="17" id="KW-1185">Reference proteome</keyword>
<evidence type="ECO:0000256" key="12">
    <source>
        <dbReference type="SAM" id="Phobius"/>
    </source>
</evidence>
<organism evidence="16 17">
    <name type="scientific">Dinothrombium tinctorium</name>
    <dbReference type="NCBI Taxonomy" id="1965070"/>
    <lineage>
        <taxon>Eukaryota</taxon>
        <taxon>Metazoa</taxon>
        <taxon>Ecdysozoa</taxon>
        <taxon>Arthropoda</taxon>
        <taxon>Chelicerata</taxon>
        <taxon>Arachnida</taxon>
        <taxon>Acari</taxon>
        <taxon>Acariformes</taxon>
        <taxon>Trombidiformes</taxon>
        <taxon>Prostigmata</taxon>
        <taxon>Anystina</taxon>
        <taxon>Parasitengona</taxon>
        <taxon>Trombidioidea</taxon>
        <taxon>Trombidiidae</taxon>
        <taxon>Dinothrombium</taxon>
    </lineage>
</organism>
<comment type="caution">
    <text evidence="16">The sequence shown here is derived from an EMBL/GenBank/DDBJ whole genome shotgun (WGS) entry which is preliminary data.</text>
</comment>
<dbReference type="InterPro" id="IPR015683">
    <property type="entry name" value="Ionotropic_Glu_rcpt"/>
</dbReference>
<feature type="transmembrane region" description="Helical" evidence="12">
    <location>
        <begin position="153"/>
        <end position="182"/>
    </location>
</feature>
<feature type="transmembrane region" description="Helical" evidence="12">
    <location>
        <begin position="220"/>
        <end position="238"/>
    </location>
</feature>
<dbReference type="GO" id="GO:0016020">
    <property type="term" value="C:membrane"/>
    <property type="evidence" value="ECO:0007669"/>
    <property type="project" value="UniProtKB-SubCell"/>
</dbReference>
<dbReference type="OrthoDB" id="5984008at2759"/>
<evidence type="ECO:0000256" key="11">
    <source>
        <dbReference type="ARBA" id="ARBA00023303"/>
    </source>
</evidence>
<dbReference type="EMBL" id="NCKU01000918">
    <property type="protein sequence ID" value="RWS13679.1"/>
    <property type="molecule type" value="Genomic_DNA"/>
</dbReference>
<dbReference type="Gene3D" id="3.40.190.10">
    <property type="entry name" value="Periplasmic binding protein-like II"/>
    <property type="match status" value="2"/>
</dbReference>
<dbReference type="SUPFAM" id="SSF53850">
    <property type="entry name" value="Periplasmic binding protein-like II"/>
    <property type="match status" value="1"/>
</dbReference>
<keyword evidence="8 16" id="KW-0675">Receptor</keyword>
<keyword evidence="9" id="KW-0325">Glycoprotein</keyword>
<comment type="similarity">
    <text evidence="2">Belongs to the glutamate-gated ion channel (TC 1.A.10.1) family.</text>
</comment>
<evidence type="ECO:0000256" key="1">
    <source>
        <dbReference type="ARBA" id="ARBA00004141"/>
    </source>
</evidence>
<keyword evidence="10" id="KW-1071">Ligand-gated ion channel</keyword>
<evidence type="ECO:0000256" key="4">
    <source>
        <dbReference type="ARBA" id="ARBA00022692"/>
    </source>
</evidence>
<evidence type="ECO:0000256" key="13">
    <source>
        <dbReference type="SAM" id="SignalP"/>
    </source>
</evidence>
<feature type="domain" description="Ionotropic glutamate receptor L-glutamate and glycine-binding" evidence="15">
    <location>
        <begin position="40"/>
        <end position="108"/>
    </location>
</feature>
<evidence type="ECO:0000256" key="6">
    <source>
        <dbReference type="ARBA" id="ARBA00023065"/>
    </source>
</evidence>
<evidence type="ECO:0000259" key="14">
    <source>
        <dbReference type="SMART" id="SM00079"/>
    </source>
</evidence>
<keyword evidence="7 12" id="KW-0472">Membrane</keyword>
<dbReference type="GO" id="GO:0015276">
    <property type="term" value="F:ligand-gated monoatomic ion channel activity"/>
    <property type="evidence" value="ECO:0007669"/>
    <property type="project" value="InterPro"/>
</dbReference>
<evidence type="ECO:0000313" key="16">
    <source>
        <dbReference type="EMBL" id="RWS13679.1"/>
    </source>
</evidence>
<name>A0A3S3P795_9ACAR</name>
<dbReference type="InterPro" id="IPR001320">
    <property type="entry name" value="Iontro_rcpt_C"/>
</dbReference>
<sequence length="459" mass="52434">MQSILVILSVILASESCCSGWSLWDNSNTHLVVTSILQEPFLMKVKTESAVKLEGNDRYEGYCKDLADLVASALNVTYTIKLVNDSRYGAIDRNSSTGWNGMVHELINGDADVAIAPLTITESRARVLEFTTPFMTTGLGAIIKRMPQSTSGFLMIFAPLSFGVWLSVIAVYLLFAAILYLISTYTTLENLTIFECFWLPIQHMTLQRLEMSPKSKSTRALLTIWWFFIIIVLANYLLSLNQFMTESEHQLTEVDDLLRYSDVEYGVLKYSSSYEFFQRSKKAAEARMWEYMVQNPHVFTETVAEGIERVRESDGKYALFVNSATIEYLNEREPCDTMKVGENLNEEGFGIATRQNSKLASRLNIAVLQLKESGLLFTLRNKWWFDRSQCNSYPEEEGHKHITLSKLSGLYFVILLGLFIVAALYSFEFYLRKKEHEKAIEQEQNNVHKRQGEDVIPLT</sequence>
<keyword evidence="13" id="KW-0732">Signal</keyword>
<feature type="chain" id="PRO_5018553435" evidence="13">
    <location>
        <begin position="21"/>
        <end position="459"/>
    </location>
</feature>
<evidence type="ECO:0000256" key="5">
    <source>
        <dbReference type="ARBA" id="ARBA00022989"/>
    </source>
</evidence>
<dbReference type="STRING" id="1965070.A0A3S3P795"/>
<gene>
    <name evidence="16" type="ORF">B4U79_01467</name>
</gene>
<protein>
    <submittedName>
        <fullName evidence="16">Glutamate receptor-like protein</fullName>
    </submittedName>
</protein>
<feature type="signal peptide" evidence="13">
    <location>
        <begin position="1"/>
        <end position="20"/>
    </location>
</feature>
<dbReference type="SMART" id="SM00079">
    <property type="entry name" value="PBPe"/>
    <property type="match status" value="1"/>
</dbReference>
<evidence type="ECO:0000256" key="3">
    <source>
        <dbReference type="ARBA" id="ARBA00022448"/>
    </source>
</evidence>
<evidence type="ECO:0000256" key="9">
    <source>
        <dbReference type="ARBA" id="ARBA00023180"/>
    </source>
</evidence>
<evidence type="ECO:0000256" key="2">
    <source>
        <dbReference type="ARBA" id="ARBA00008685"/>
    </source>
</evidence>
<feature type="domain" description="Ionotropic glutamate receptor C-terminal" evidence="14">
    <location>
        <begin position="30"/>
        <end position="386"/>
    </location>
</feature>
<dbReference type="FunFam" id="3.40.190.10:FF:000024">
    <property type="entry name" value="Glutamate receptor, ionotropic, delta 1"/>
    <property type="match status" value="1"/>
</dbReference>
<dbReference type="InterPro" id="IPR019594">
    <property type="entry name" value="Glu/Gly-bd"/>
</dbReference>
<evidence type="ECO:0000313" key="17">
    <source>
        <dbReference type="Proteomes" id="UP000285301"/>
    </source>
</evidence>
<proteinExistence type="inferred from homology"/>
<accession>A0A3S3P795</accession>
<keyword evidence="11" id="KW-0407">Ion channel</keyword>
<evidence type="ECO:0000256" key="7">
    <source>
        <dbReference type="ARBA" id="ARBA00023136"/>
    </source>
</evidence>
<evidence type="ECO:0000256" key="8">
    <source>
        <dbReference type="ARBA" id="ARBA00023170"/>
    </source>
</evidence>
<dbReference type="AlphaFoldDB" id="A0A3S3P795"/>
<keyword evidence="5 12" id="KW-1133">Transmembrane helix</keyword>
<dbReference type="Proteomes" id="UP000285301">
    <property type="component" value="Unassembled WGS sequence"/>
</dbReference>
<keyword evidence="4 12" id="KW-0812">Transmembrane</keyword>